<evidence type="ECO:0000256" key="1">
    <source>
        <dbReference type="SAM" id="MobiDB-lite"/>
    </source>
</evidence>
<dbReference type="PROSITE" id="PS51257">
    <property type="entry name" value="PROKAR_LIPOPROTEIN"/>
    <property type="match status" value="1"/>
</dbReference>
<protein>
    <recommendedName>
        <fullName evidence="7">FMN-binding protein</fullName>
    </recommendedName>
</protein>
<comment type="caution">
    <text evidence="3">The sequence shown here is derived from an EMBL/GenBank/DDBJ whole genome shotgun (WGS) entry which is preliminary data.</text>
</comment>
<keyword evidence="6" id="KW-1185">Reference proteome</keyword>
<dbReference type="EMBL" id="WKPI01000040">
    <property type="protein sequence ID" value="MSC34654.1"/>
    <property type="molecule type" value="Genomic_DNA"/>
</dbReference>
<proteinExistence type="predicted"/>
<gene>
    <name evidence="4" type="ORF">GKD88_16115</name>
    <name evidence="3" type="ORF">GKE08_01655</name>
</gene>
<dbReference type="Proteomes" id="UP000480929">
    <property type="component" value="Unassembled WGS sequence"/>
</dbReference>
<evidence type="ECO:0000313" key="3">
    <source>
        <dbReference type="EMBL" id="MSA88038.1"/>
    </source>
</evidence>
<reference evidence="5 6" key="1">
    <citation type="journal article" date="2019" name="Nat. Med.">
        <title>A library of human gut bacterial isolates paired with longitudinal multiomics data enables mechanistic microbiome research.</title>
        <authorList>
            <person name="Poyet M."/>
            <person name="Groussin M."/>
            <person name="Gibbons S.M."/>
            <person name="Avila-Pacheco J."/>
            <person name="Jiang X."/>
            <person name="Kearney S.M."/>
            <person name="Perrotta A.R."/>
            <person name="Berdy B."/>
            <person name="Zhao S."/>
            <person name="Lieberman T.D."/>
            <person name="Swanson P.K."/>
            <person name="Smith M."/>
            <person name="Roesemann S."/>
            <person name="Alexander J.E."/>
            <person name="Rich S.A."/>
            <person name="Livny J."/>
            <person name="Vlamakis H."/>
            <person name="Clish C."/>
            <person name="Bullock K."/>
            <person name="Deik A."/>
            <person name="Scott J."/>
            <person name="Pierce K.A."/>
            <person name="Xavier R.J."/>
            <person name="Alm E.J."/>
        </authorList>
    </citation>
    <scope>NUCLEOTIDE SEQUENCE [LARGE SCALE GENOMIC DNA]</scope>
    <source>
        <strain evidence="3 5">BIOML-A4</strain>
        <strain evidence="4 6">BIOML-A5</strain>
    </source>
</reference>
<organism evidence="3 5">
    <name type="scientific">Holdemania massiliensis</name>
    <dbReference type="NCBI Taxonomy" id="1468449"/>
    <lineage>
        <taxon>Bacteria</taxon>
        <taxon>Bacillati</taxon>
        <taxon>Bacillota</taxon>
        <taxon>Erysipelotrichia</taxon>
        <taxon>Erysipelotrichales</taxon>
        <taxon>Erysipelotrichaceae</taxon>
        <taxon>Holdemania</taxon>
    </lineage>
</organism>
<evidence type="ECO:0000313" key="5">
    <source>
        <dbReference type="Proteomes" id="UP000433575"/>
    </source>
</evidence>
<evidence type="ECO:0008006" key="7">
    <source>
        <dbReference type="Google" id="ProtNLM"/>
    </source>
</evidence>
<evidence type="ECO:0000256" key="2">
    <source>
        <dbReference type="SAM" id="SignalP"/>
    </source>
</evidence>
<evidence type="ECO:0000313" key="4">
    <source>
        <dbReference type="EMBL" id="MSC34654.1"/>
    </source>
</evidence>
<feature type="compositionally biased region" description="Low complexity" evidence="1">
    <location>
        <begin position="29"/>
        <end position="42"/>
    </location>
</feature>
<dbReference type="RefSeq" id="WP_154237682.1">
    <property type="nucleotide sequence ID" value="NZ_CAUFAO010000014.1"/>
</dbReference>
<dbReference type="Gene3D" id="3.90.1010.20">
    <property type="match status" value="1"/>
</dbReference>
<accession>A0A6N7S3F5</accession>
<feature type="chain" id="PRO_5027048769" description="FMN-binding protein" evidence="2">
    <location>
        <begin position="22"/>
        <end position="167"/>
    </location>
</feature>
<dbReference type="Proteomes" id="UP000433575">
    <property type="component" value="Unassembled WGS sequence"/>
</dbReference>
<evidence type="ECO:0000313" key="6">
    <source>
        <dbReference type="Proteomes" id="UP000480929"/>
    </source>
</evidence>
<sequence length="167" mass="17982">MKKIILCAALCLAVLTGCSWNQKKPQPSPSASPSTAPTVSPTIDPAITEASDVVGETTTFGTPIVSVQMKDGKISWVSIDEITEDTTKKTLGDQYKLGEQAIAGWSQQIQALEDYIVAHGLEAVNVDEEGKAVNEDLRTQCTITIQNYLETVKKAVSQAEHPENPPK</sequence>
<feature type="region of interest" description="Disordered" evidence="1">
    <location>
        <begin position="23"/>
        <end position="43"/>
    </location>
</feature>
<keyword evidence="2" id="KW-0732">Signal</keyword>
<dbReference type="OrthoDB" id="2026742at2"/>
<dbReference type="EMBL" id="WKPJ01000002">
    <property type="protein sequence ID" value="MSA88038.1"/>
    <property type="molecule type" value="Genomic_DNA"/>
</dbReference>
<name>A0A6N7S3F5_9FIRM</name>
<dbReference type="AlphaFoldDB" id="A0A6N7S3F5"/>
<feature type="signal peptide" evidence="2">
    <location>
        <begin position="1"/>
        <end position="21"/>
    </location>
</feature>